<feature type="region of interest" description="Disordered" evidence="1">
    <location>
        <begin position="136"/>
        <end position="198"/>
    </location>
</feature>
<organism evidence="2 3">
    <name type="scientific">Cichlidogyrus casuarinus</name>
    <dbReference type="NCBI Taxonomy" id="1844966"/>
    <lineage>
        <taxon>Eukaryota</taxon>
        <taxon>Metazoa</taxon>
        <taxon>Spiralia</taxon>
        <taxon>Lophotrochozoa</taxon>
        <taxon>Platyhelminthes</taxon>
        <taxon>Monogenea</taxon>
        <taxon>Monopisthocotylea</taxon>
        <taxon>Dactylogyridea</taxon>
        <taxon>Ancyrocephalidae</taxon>
        <taxon>Cichlidogyrus</taxon>
    </lineage>
</organism>
<dbReference type="InterPro" id="IPR011993">
    <property type="entry name" value="PH-like_dom_sf"/>
</dbReference>
<sequence>MGLRGDYIVKITGPALLVYEYESNSFHSTKYRWSFKHIRSFGVEEDLVDQQEPIMLVFLLMGSKFPSGRGRLEFIVLNATATEMYTRIQMSIQLLKCPNDSQQSSRLASSTLASTPPESPLPVIEESELEHIVEEEGERTEETFPVCGSKSPSEPVHRRRSIRVMHPGEESHGPIVPKTSAFRRGGSCNSEPAISSSLSGLKRVNISSQSMGKDFKLHQRYDTDPMTPSSDGPEPECSKTIDSDDSDIDHERSSTSSVKYATIRKKIQPPSTLK</sequence>
<keyword evidence="3" id="KW-1185">Reference proteome</keyword>
<evidence type="ECO:0000313" key="2">
    <source>
        <dbReference type="EMBL" id="KAL3317179.1"/>
    </source>
</evidence>
<dbReference type="EMBL" id="JBJKFK010000418">
    <property type="protein sequence ID" value="KAL3317179.1"/>
    <property type="molecule type" value="Genomic_DNA"/>
</dbReference>
<dbReference type="Gene3D" id="2.30.29.30">
    <property type="entry name" value="Pleckstrin-homology domain (PH domain)/Phosphotyrosine-binding domain (PTB)"/>
    <property type="match status" value="1"/>
</dbReference>
<feature type="compositionally biased region" description="Polar residues" evidence="1">
    <location>
        <begin position="187"/>
        <end position="198"/>
    </location>
</feature>
<dbReference type="AlphaFoldDB" id="A0ABD2QCD6"/>
<accession>A0ABD2QCD6</accession>
<feature type="region of interest" description="Disordered" evidence="1">
    <location>
        <begin position="210"/>
        <end position="274"/>
    </location>
</feature>
<name>A0ABD2QCD6_9PLAT</name>
<comment type="caution">
    <text evidence="2">The sequence shown here is derived from an EMBL/GenBank/DDBJ whole genome shotgun (WGS) entry which is preliminary data.</text>
</comment>
<gene>
    <name evidence="2" type="ORF">Ciccas_004172</name>
</gene>
<reference evidence="2 3" key="1">
    <citation type="submission" date="2024-11" db="EMBL/GenBank/DDBJ databases">
        <title>Adaptive evolution of stress response genes in parasites aligns with host niche diversity.</title>
        <authorList>
            <person name="Hahn C."/>
            <person name="Resl P."/>
        </authorList>
    </citation>
    <scope>NUCLEOTIDE SEQUENCE [LARGE SCALE GENOMIC DNA]</scope>
    <source>
        <strain evidence="2">EGGRZ-B1_66</strain>
        <tissue evidence="2">Body</tissue>
    </source>
</reference>
<feature type="compositionally biased region" description="Basic and acidic residues" evidence="1">
    <location>
        <begin position="213"/>
        <end position="223"/>
    </location>
</feature>
<dbReference type="Proteomes" id="UP001626550">
    <property type="component" value="Unassembled WGS sequence"/>
</dbReference>
<proteinExistence type="predicted"/>
<evidence type="ECO:0000313" key="3">
    <source>
        <dbReference type="Proteomes" id="UP001626550"/>
    </source>
</evidence>
<evidence type="ECO:0000256" key="1">
    <source>
        <dbReference type="SAM" id="MobiDB-lite"/>
    </source>
</evidence>
<protein>
    <submittedName>
        <fullName evidence="2">Uncharacterized protein</fullName>
    </submittedName>
</protein>